<comment type="caution">
    <text evidence="1">The sequence shown here is derived from an EMBL/GenBank/DDBJ whole genome shotgun (WGS) entry which is preliminary data.</text>
</comment>
<protein>
    <submittedName>
        <fullName evidence="1">Uncharacterized protein</fullName>
    </submittedName>
</protein>
<accession>A0ABS3QIY9</accession>
<reference evidence="1 2" key="1">
    <citation type="submission" date="2021-03" db="EMBL/GenBank/DDBJ databases">
        <authorList>
            <person name="Kim M.K."/>
        </authorList>
    </citation>
    <scope>NUCLEOTIDE SEQUENCE [LARGE SCALE GENOMIC DNA]</scope>
    <source>
        <strain evidence="1 2">BT442</strain>
    </source>
</reference>
<name>A0ABS3QIY9_9BACT</name>
<evidence type="ECO:0000313" key="1">
    <source>
        <dbReference type="EMBL" id="MBO2010983.1"/>
    </source>
</evidence>
<sequence>MTNNFPSGIISQDVFNEYAANWLTVVGNNAELNQGFQTDSGKLLSVSFTMEQIQQLVSVVGAHYIMAKFLITSDGLKFTLALYAADAERNRLSSYYGAGNLSQVPGLPGAEVPDVLAEKWLECWSNDQPVTSDMFTSSMPDAPLQGYAFDVNDFLALFYDLPKIDGEILLVHFGLHEYYRGTAEGDKLTQTFGLVLRVSGQQGSSDPFYDMSAPCPPLC</sequence>
<dbReference type="EMBL" id="JAGETZ010000009">
    <property type="protein sequence ID" value="MBO2010983.1"/>
    <property type="molecule type" value="Genomic_DNA"/>
</dbReference>
<organism evidence="1 2">
    <name type="scientific">Hymenobacter negativus</name>
    <dbReference type="NCBI Taxonomy" id="2795026"/>
    <lineage>
        <taxon>Bacteria</taxon>
        <taxon>Pseudomonadati</taxon>
        <taxon>Bacteroidota</taxon>
        <taxon>Cytophagia</taxon>
        <taxon>Cytophagales</taxon>
        <taxon>Hymenobacteraceae</taxon>
        <taxon>Hymenobacter</taxon>
    </lineage>
</organism>
<evidence type="ECO:0000313" key="2">
    <source>
        <dbReference type="Proteomes" id="UP000664369"/>
    </source>
</evidence>
<dbReference type="Proteomes" id="UP000664369">
    <property type="component" value="Unassembled WGS sequence"/>
</dbReference>
<gene>
    <name evidence="1" type="ORF">J4E00_18125</name>
</gene>
<dbReference type="RefSeq" id="WP_208176679.1">
    <property type="nucleotide sequence ID" value="NZ_JAGETZ010000009.1"/>
</dbReference>
<keyword evidence="2" id="KW-1185">Reference proteome</keyword>
<proteinExistence type="predicted"/>